<name>A0A061IZ39_TRYRA</name>
<dbReference type="VEuPathDB" id="TriTrypDB:TRSC58_05226"/>
<protein>
    <submittedName>
        <fullName evidence="2">Uncharacterized protein</fullName>
    </submittedName>
</protein>
<keyword evidence="3" id="KW-1185">Reference proteome</keyword>
<dbReference type="AlphaFoldDB" id="A0A061IZ39"/>
<feature type="compositionally biased region" description="Basic residues" evidence="1">
    <location>
        <begin position="127"/>
        <end position="139"/>
    </location>
</feature>
<feature type="region of interest" description="Disordered" evidence="1">
    <location>
        <begin position="120"/>
        <end position="139"/>
    </location>
</feature>
<sequence length="139" mass="16468">MLSLVGIHYRARITAFNPWKSRPAGLNLNGRPQMVDPRYFKGVYRRQNPDDPTRLLKTKHVLLKRCRSCKRTLFVPLSQRDHFHTCCEGVPMKVYANMETVMNSEHKLLAHSRQWDVENDRPWCNSHRPRPKGRSKFKK</sequence>
<organism evidence="2 3">
    <name type="scientific">Trypanosoma rangeli SC58</name>
    <dbReference type="NCBI Taxonomy" id="429131"/>
    <lineage>
        <taxon>Eukaryota</taxon>
        <taxon>Discoba</taxon>
        <taxon>Euglenozoa</taxon>
        <taxon>Kinetoplastea</taxon>
        <taxon>Metakinetoplastina</taxon>
        <taxon>Trypanosomatida</taxon>
        <taxon>Trypanosomatidae</taxon>
        <taxon>Trypanosoma</taxon>
        <taxon>Herpetosoma</taxon>
    </lineage>
</organism>
<proteinExistence type="predicted"/>
<evidence type="ECO:0000256" key="1">
    <source>
        <dbReference type="SAM" id="MobiDB-lite"/>
    </source>
</evidence>
<gene>
    <name evidence="2" type="ORF">TRSC58_05226</name>
</gene>
<dbReference type="OrthoDB" id="274767at2759"/>
<dbReference type="Proteomes" id="UP000031737">
    <property type="component" value="Unassembled WGS sequence"/>
</dbReference>
<evidence type="ECO:0000313" key="2">
    <source>
        <dbReference type="EMBL" id="ESL07091.1"/>
    </source>
</evidence>
<dbReference type="EMBL" id="AUPL01005226">
    <property type="protein sequence ID" value="ESL07091.1"/>
    <property type="molecule type" value="Genomic_DNA"/>
</dbReference>
<evidence type="ECO:0000313" key="3">
    <source>
        <dbReference type="Proteomes" id="UP000031737"/>
    </source>
</evidence>
<accession>A0A061IZ39</accession>
<reference evidence="2 3" key="1">
    <citation type="submission" date="2013-07" db="EMBL/GenBank/DDBJ databases">
        <authorList>
            <person name="Stoco P.H."/>
            <person name="Wagner G."/>
            <person name="Gerber A."/>
            <person name="Zaha A."/>
            <person name="Thompson C."/>
            <person name="Bartholomeu D.C."/>
            <person name="Luckemeyer D.D."/>
            <person name="Bahia D."/>
            <person name="Loreto E."/>
            <person name="Prestes E.B."/>
            <person name="Lima F.M."/>
            <person name="Rodrigues-Luiz G."/>
            <person name="Vallejo G.A."/>
            <person name="Filho J.F."/>
            <person name="Monteiro K.M."/>
            <person name="Tyler K.M."/>
            <person name="de Almeida L.G."/>
            <person name="Ortiz M.F."/>
            <person name="Siervo M.A."/>
            <person name="de Moraes M.H."/>
            <person name="Cunha O.L."/>
            <person name="Mendonca-Neto R."/>
            <person name="Silva R."/>
            <person name="Teixeira S.M."/>
            <person name="Murta S.M."/>
            <person name="Sincero T.C."/>
            <person name="Mendes T.A."/>
            <person name="Urmenyi T.P."/>
            <person name="Silva V.G."/>
            <person name="da Rocha W.D."/>
            <person name="Andersson B."/>
            <person name="Romanha A.J."/>
            <person name="Steindel M."/>
            <person name="de Vasconcelos A.T."/>
            <person name="Grisard E.C."/>
        </authorList>
    </citation>
    <scope>NUCLEOTIDE SEQUENCE [LARGE SCALE GENOMIC DNA]</scope>
    <source>
        <strain evidence="2 3">SC58</strain>
    </source>
</reference>
<comment type="caution">
    <text evidence="2">The sequence shown here is derived from an EMBL/GenBank/DDBJ whole genome shotgun (WGS) entry which is preliminary data.</text>
</comment>